<accession>A0ABY4WAQ3</accession>
<evidence type="ECO:0000313" key="2">
    <source>
        <dbReference type="EMBL" id="USG65191.1"/>
    </source>
</evidence>
<dbReference type="EMBL" id="CP098755">
    <property type="protein sequence ID" value="USG65191.1"/>
    <property type="molecule type" value="Genomic_DNA"/>
</dbReference>
<name>A0ABY4WAQ3_9BACL</name>
<evidence type="ECO:0000313" key="1">
    <source>
        <dbReference type="EMBL" id="USG64014.1"/>
    </source>
</evidence>
<dbReference type="Gene3D" id="6.20.20.10">
    <property type="match status" value="1"/>
</dbReference>
<organism evidence="1 3">
    <name type="scientific">Brevibacillus ruminantium</name>
    <dbReference type="NCBI Taxonomy" id="2950604"/>
    <lineage>
        <taxon>Bacteria</taxon>
        <taxon>Bacillati</taxon>
        <taxon>Bacillota</taxon>
        <taxon>Bacilli</taxon>
        <taxon>Bacillales</taxon>
        <taxon>Paenibacillaceae</taxon>
        <taxon>Brevibacillus</taxon>
    </lineage>
</organism>
<proteinExistence type="predicted"/>
<protein>
    <submittedName>
        <fullName evidence="1">Uncharacterized protein</fullName>
    </submittedName>
</protein>
<reference evidence="1" key="1">
    <citation type="submission" date="2022-06" db="EMBL/GenBank/DDBJ databases">
        <title>Genome sequencing of Brevibacillus sp. BB3-R1.</title>
        <authorList>
            <person name="Heo J."/>
            <person name="Lee D."/>
            <person name="Won M."/>
            <person name="Han B.-H."/>
            <person name="Hong S.-B."/>
            <person name="Kwon S.-W."/>
        </authorList>
    </citation>
    <scope>NUCLEOTIDE SEQUENCE</scope>
    <source>
        <strain evidence="1">BB3-R1</strain>
    </source>
</reference>
<dbReference type="EMBL" id="CP098755">
    <property type="protein sequence ID" value="USG64014.1"/>
    <property type="molecule type" value="Genomic_DNA"/>
</dbReference>
<keyword evidence="3" id="KW-1185">Reference proteome</keyword>
<dbReference type="SUPFAM" id="SSF57938">
    <property type="entry name" value="DnaJ/Hsp40 cysteine-rich domain"/>
    <property type="match status" value="1"/>
</dbReference>
<gene>
    <name evidence="1" type="ORF">NDK47_17850</name>
    <name evidence="2" type="ORF">NDK47_24210</name>
</gene>
<sequence length="191" mass="21647">MGCTNCANYHEESEYGDYGTCYGTWYECTAKPNMGNLKAFPFKTVPKSCRGVFKVDREKLTGGRGWEVMAELCDSICGRSEDHDLKYDKVNGCSLGTCEAFRYIEGRTDLWERDNPLGYMHVTEERIRDALKGKKLFFRDRKGRKHEFKVAIRETCPDCKGDSYKLERGIASWLCPTCNGSSVVLTAIASP</sequence>
<dbReference type="InterPro" id="IPR036410">
    <property type="entry name" value="HSP_DnaJ_Cys-rich_dom_sf"/>
</dbReference>
<dbReference type="RefSeq" id="WP_251871101.1">
    <property type="nucleotide sequence ID" value="NZ_CP098755.1"/>
</dbReference>
<dbReference type="Proteomes" id="UP001056500">
    <property type="component" value="Chromosome"/>
</dbReference>
<evidence type="ECO:0000313" key="3">
    <source>
        <dbReference type="Proteomes" id="UP001056500"/>
    </source>
</evidence>